<keyword evidence="1" id="KW-0812">Transmembrane</keyword>
<gene>
    <name evidence="3" type="ORF">ACJEBI_01095</name>
</gene>
<comment type="caution">
    <text evidence="3">The sequence shown here is derived from an EMBL/GenBank/DDBJ whole genome shotgun (WGS) entry which is preliminary data.</text>
</comment>
<dbReference type="Pfam" id="PF17159">
    <property type="entry name" value="MASE3"/>
    <property type="match status" value="1"/>
</dbReference>
<feature type="domain" description="Membrane-associated sensor" evidence="2">
    <location>
        <begin position="34"/>
        <end position="113"/>
    </location>
</feature>
<accession>A0ABW8R9F0</accession>
<keyword evidence="1" id="KW-1133">Transmembrane helix</keyword>
<name>A0ABW8R9F0_9BACI</name>
<dbReference type="InterPro" id="IPR033425">
    <property type="entry name" value="MASE3"/>
</dbReference>
<evidence type="ECO:0000313" key="4">
    <source>
        <dbReference type="Proteomes" id="UP001623041"/>
    </source>
</evidence>
<sequence>MKITEGRFILFSLLAIVLLMSIHLFQPQIMTFYNPKNYVGFHTLLESFSISISAAILLYGLKCYGKNYSSRMLLLSFTFLLVGTLDLLHTLTFKGMPFFITESSVAKATWFWVSVV</sequence>
<keyword evidence="4" id="KW-1185">Reference proteome</keyword>
<evidence type="ECO:0000256" key="1">
    <source>
        <dbReference type="SAM" id="Phobius"/>
    </source>
</evidence>
<dbReference type="Proteomes" id="UP001623041">
    <property type="component" value="Unassembled WGS sequence"/>
</dbReference>
<feature type="transmembrane region" description="Helical" evidence="1">
    <location>
        <begin position="43"/>
        <end position="61"/>
    </location>
</feature>
<proteinExistence type="predicted"/>
<feature type="transmembrane region" description="Helical" evidence="1">
    <location>
        <begin position="73"/>
        <end position="93"/>
    </location>
</feature>
<organism evidence="3 4">
    <name type="scientific">Bacillus salipaludis</name>
    <dbReference type="NCBI Taxonomy" id="2547811"/>
    <lineage>
        <taxon>Bacteria</taxon>
        <taxon>Bacillati</taxon>
        <taxon>Bacillota</taxon>
        <taxon>Bacilli</taxon>
        <taxon>Bacillales</taxon>
        <taxon>Bacillaceae</taxon>
        <taxon>Bacillus</taxon>
    </lineage>
</organism>
<protein>
    <submittedName>
        <fullName evidence="3">MASE3 domain-containing protein</fullName>
    </submittedName>
</protein>
<evidence type="ECO:0000313" key="3">
    <source>
        <dbReference type="EMBL" id="MFK9090078.1"/>
    </source>
</evidence>
<evidence type="ECO:0000259" key="2">
    <source>
        <dbReference type="Pfam" id="PF17159"/>
    </source>
</evidence>
<reference evidence="3 4" key="1">
    <citation type="submission" date="2024-11" db="EMBL/GenBank/DDBJ databases">
        <authorList>
            <person name="Lucas J.A."/>
        </authorList>
    </citation>
    <scope>NUCLEOTIDE SEQUENCE [LARGE SCALE GENOMIC DNA]</scope>
    <source>
        <strain evidence="3 4">Z 5.4</strain>
    </source>
</reference>
<dbReference type="EMBL" id="JBJHQH010000001">
    <property type="protein sequence ID" value="MFK9090078.1"/>
    <property type="molecule type" value="Genomic_DNA"/>
</dbReference>
<dbReference type="RefSeq" id="WP_406578789.1">
    <property type="nucleotide sequence ID" value="NZ_JBJHQH010000001.1"/>
</dbReference>
<keyword evidence="1" id="KW-0472">Membrane</keyword>